<dbReference type="Gene3D" id="3.40.50.970">
    <property type="match status" value="1"/>
</dbReference>
<evidence type="ECO:0000259" key="4">
    <source>
        <dbReference type="Pfam" id="PF00676"/>
    </source>
</evidence>
<sequence>MNNAATTGHIKSLYRTVLRIRRVEEAIAEHYAAQEMRCPVHLSIGQEAVAAGVCATLASQDGVFSNHRAHAHYLAKGGDLTAMLAELYGKAEGCCKGVGGSMHMIDLAAGFLGAVPIVGATVPLAVGAAWAASLRGENRIIAVFFGEGTFEEGAVFESINFAALHRLPVLFVCENNLYACYTQLSTRQPKRPIHMVAAASGCKAMTADGNDAMAVFEAAAGAVAALRAGSGPVFIECPTYRWKEHCGPNSDDALGYRPETEIAKWIDACPVKRLATALGATPEGQTFVANAEREIAEEIATAFIAAQAGAVPQYEDLPRYLYA</sequence>
<dbReference type="RefSeq" id="WP_153247855.1">
    <property type="nucleotide sequence ID" value="NZ_CP044205.1"/>
</dbReference>
<dbReference type="AlphaFoldDB" id="A0A5Q0BFG4"/>
<dbReference type="PANTHER" id="PTHR11516">
    <property type="entry name" value="PYRUVATE DEHYDROGENASE E1 COMPONENT, ALPHA SUBUNIT BACTERIAL AND ORGANELLAR"/>
    <property type="match status" value="1"/>
</dbReference>
<keyword evidence="3" id="KW-0786">Thiamine pyrophosphate</keyword>
<name>A0A5Q0BFG4_9GAMM</name>
<dbReference type="EMBL" id="CP044205">
    <property type="protein sequence ID" value="QFY41872.1"/>
    <property type="molecule type" value="Genomic_DNA"/>
</dbReference>
<dbReference type="InterPro" id="IPR029061">
    <property type="entry name" value="THDP-binding"/>
</dbReference>
<organism evidence="5 6">
    <name type="scientific">Candidatus Methylospira mobilis</name>
    <dbReference type="NCBI Taxonomy" id="1808979"/>
    <lineage>
        <taxon>Bacteria</taxon>
        <taxon>Pseudomonadati</taxon>
        <taxon>Pseudomonadota</taxon>
        <taxon>Gammaproteobacteria</taxon>
        <taxon>Methylococcales</taxon>
        <taxon>Methylococcaceae</taxon>
        <taxon>Candidatus Methylospira</taxon>
    </lineage>
</organism>
<dbReference type="KEGG" id="mmob:F6R98_03860"/>
<dbReference type="InParanoid" id="A0A5Q0BFG4"/>
<dbReference type="Proteomes" id="UP000325755">
    <property type="component" value="Chromosome"/>
</dbReference>
<dbReference type="CDD" id="cd02000">
    <property type="entry name" value="TPP_E1_PDC_ADC_BCADC"/>
    <property type="match status" value="1"/>
</dbReference>
<accession>A0A5Q0BFG4</accession>
<evidence type="ECO:0000256" key="2">
    <source>
        <dbReference type="ARBA" id="ARBA00023002"/>
    </source>
</evidence>
<evidence type="ECO:0000313" key="6">
    <source>
        <dbReference type="Proteomes" id="UP000325755"/>
    </source>
</evidence>
<feature type="domain" description="Dehydrogenase E1 component" evidence="4">
    <location>
        <begin position="18"/>
        <end position="308"/>
    </location>
</feature>
<dbReference type="GO" id="GO:0004739">
    <property type="term" value="F:pyruvate dehydrogenase (acetyl-transferring) activity"/>
    <property type="evidence" value="ECO:0007669"/>
    <property type="project" value="TreeGrafter"/>
</dbReference>
<keyword evidence="2" id="KW-0560">Oxidoreductase</keyword>
<evidence type="ECO:0000256" key="3">
    <source>
        <dbReference type="ARBA" id="ARBA00023052"/>
    </source>
</evidence>
<dbReference type="SUPFAM" id="SSF52518">
    <property type="entry name" value="Thiamin diphosphate-binding fold (THDP-binding)"/>
    <property type="match status" value="1"/>
</dbReference>
<protein>
    <submittedName>
        <fullName evidence="5">Thiamine pyrophosphate-dependent dehydrogenase E1 component subunit alpha</fullName>
    </submittedName>
</protein>
<dbReference type="PANTHER" id="PTHR11516:SF60">
    <property type="entry name" value="PYRUVATE DEHYDROGENASE E1 COMPONENT SUBUNIT ALPHA"/>
    <property type="match status" value="1"/>
</dbReference>
<evidence type="ECO:0000313" key="5">
    <source>
        <dbReference type="EMBL" id="QFY41872.1"/>
    </source>
</evidence>
<proteinExistence type="predicted"/>
<dbReference type="GO" id="GO:0006086">
    <property type="term" value="P:pyruvate decarboxylation to acetyl-CoA"/>
    <property type="evidence" value="ECO:0007669"/>
    <property type="project" value="TreeGrafter"/>
</dbReference>
<dbReference type="OrthoDB" id="9766715at2"/>
<dbReference type="InterPro" id="IPR001017">
    <property type="entry name" value="DH_E1"/>
</dbReference>
<dbReference type="Pfam" id="PF00676">
    <property type="entry name" value="E1_dh"/>
    <property type="match status" value="1"/>
</dbReference>
<gene>
    <name evidence="5" type="ORF">F6R98_03860</name>
</gene>
<dbReference type="InterPro" id="IPR050642">
    <property type="entry name" value="PDH_E1_Alpha_Subunit"/>
</dbReference>
<comment type="cofactor">
    <cofactor evidence="1">
        <name>thiamine diphosphate</name>
        <dbReference type="ChEBI" id="CHEBI:58937"/>
    </cofactor>
</comment>
<reference evidence="5 6" key="1">
    <citation type="submission" date="2019-09" db="EMBL/GenBank/DDBJ databases">
        <title>Ecophysiology of the spiral-shaped methanotroph Methylospira mobilis as revealed by the complete genome sequence.</title>
        <authorList>
            <person name="Oshkin I.Y."/>
            <person name="Dedysh S.N."/>
            <person name="Miroshnikov K."/>
            <person name="Danilova O.V."/>
            <person name="Hakobyan A."/>
            <person name="Liesack W."/>
        </authorList>
    </citation>
    <scope>NUCLEOTIDE SEQUENCE [LARGE SCALE GENOMIC DNA]</scope>
    <source>
        <strain evidence="5 6">Shm1</strain>
    </source>
</reference>
<evidence type="ECO:0000256" key="1">
    <source>
        <dbReference type="ARBA" id="ARBA00001964"/>
    </source>
</evidence>
<keyword evidence="6" id="KW-1185">Reference proteome</keyword>